<name>A0AAW1VQ71_RUBAR</name>
<evidence type="ECO:0000313" key="5">
    <source>
        <dbReference type="Proteomes" id="UP001457282"/>
    </source>
</evidence>
<feature type="domain" description="DUF4220" evidence="2">
    <location>
        <begin position="52"/>
        <end position="94"/>
    </location>
</feature>
<feature type="transmembrane region" description="Helical" evidence="1">
    <location>
        <begin position="50"/>
        <end position="70"/>
    </location>
</feature>
<dbReference type="InterPro" id="IPR025315">
    <property type="entry name" value="DUF4220"/>
</dbReference>
<reference evidence="3 5" key="1">
    <citation type="journal article" date="2023" name="G3 (Bethesda)">
        <title>A chromosome-length genome assembly and annotation of blackberry (Rubus argutus, cv. 'Hillquist').</title>
        <authorList>
            <person name="Bruna T."/>
            <person name="Aryal R."/>
            <person name="Dudchenko O."/>
            <person name="Sargent D.J."/>
            <person name="Mead D."/>
            <person name="Buti M."/>
            <person name="Cavallini A."/>
            <person name="Hytonen T."/>
            <person name="Andres J."/>
            <person name="Pham M."/>
            <person name="Weisz D."/>
            <person name="Mascagni F."/>
            <person name="Usai G."/>
            <person name="Natali L."/>
            <person name="Bassil N."/>
            <person name="Fernandez G.E."/>
            <person name="Lomsadze A."/>
            <person name="Armour M."/>
            <person name="Olukolu B."/>
            <person name="Poorten T."/>
            <person name="Britton C."/>
            <person name="Davik J."/>
            <person name="Ashrafi H."/>
            <person name="Aiden E.L."/>
            <person name="Borodovsky M."/>
            <person name="Worthington M."/>
        </authorList>
    </citation>
    <scope>NUCLEOTIDE SEQUENCE [LARGE SCALE GENOMIC DNA]</scope>
    <source>
        <strain evidence="3">PI 553951</strain>
    </source>
</reference>
<dbReference type="Pfam" id="PF13968">
    <property type="entry name" value="DUF4220"/>
    <property type="match status" value="1"/>
</dbReference>
<keyword evidence="1" id="KW-0472">Membrane</keyword>
<keyword evidence="5" id="KW-1185">Reference proteome</keyword>
<sequence length="105" mass="12265">MGDPIPNSIWKIWDDWNIRGFILLSLSLQIFLILCAPLRKRTSNMWIMSLIWTAYLLANWVASFTIGLIASSQRDKDHGSRPIDVHLLAFWSSFSLDTPRWSRHH</sequence>
<accession>A0AAW1VQ71</accession>
<evidence type="ECO:0000313" key="3">
    <source>
        <dbReference type="EMBL" id="KAK9906067.1"/>
    </source>
</evidence>
<gene>
    <name evidence="3" type="ORF">M0R45_000064</name>
    <name evidence="4" type="ORF">M0R45_036616</name>
</gene>
<protein>
    <recommendedName>
        <fullName evidence="2">DUF4220 domain-containing protein</fullName>
    </recommendedName>
</protein>
<dbReference type="PANTHER" id="PTHR31325">
    <property type="entry name" value="OS01G0798800 PROTEIN-RELATED"/>
    <property type="match status" value="1"/>
</dbReference>
<dbReference type="EMBL" id="JBEDUW010000113">
    <property type="protein sequence ID" value="KAK9906067.1"/>
    <property type="molecule type" value="Genomic_DNA"/>
</dbReference>
<evidence type="ECO:0000313" key="4">
    <source>
        <dbReference type="EMBL" id="KAK9912773.1"/>
    </source>
</evidence>
<keyword evidence="1" id="KW-0812">Transmembrane</keyword>
<proteinExistence type="predicted"/>
<evidence type="ECO:0000256" key="1">
    <source>
        <dbReference type="SAM" id="Phobius"/>
    </source>
</evidence>
<dbReference type="AlphaFoldDB" id="A0AAW1VQ71"/>
<dbReference type="EMBL" id="JBEDUW010000007">
    <property type="protein sequence ID" value="KAK9912773.1"/>
    <property type="molecule type" value="Genomic_DNA"/>
</dbReference>
<organism evidence="3 5">
    <name type="scientific">Rubus argutus</name>
    <name type="common">Southern blackberry</name>
    <dbReference type="NCBI Taxonomy" id="59490"/>
    <lineage>
        <taxon>Eukaryota</taxon>
        <taxon>Viridiplantae</taxon>
        <taxon>Streptophyta</taxon>
        <taxon>Embryophyta</taxon>
        <taxon>Tracheophyta</taxon>
        <taxon>Spermatophyta</taxon>
        <taxon>Magnoliopsida</taxon>
        <taxon>eudicotyledons</taxon>
        <taxon>Gunneridae</taxon>
        <taxon>Pentapetalae</taxon>
        <taxon>rosids</taxon>
        <taxon>fabids</taxon>
        <taxon>Rosales</taxon>
        <taxon>Rosaceae</taxon>
        <taxon>Rosoideae</taxon>
        <taxon>Rosoideae incertae sedis</taxon>
        <taxon>Rubus</taxon>
    </lineage>
</organism>
<evidence type="ECO:0000259" key="2">
    <source>
        <dbReference type="Pfam" id="PF13968"/>
    </source>
</evidence>
<comment type="caution">
    <text evidence="3">The sequence shown here is derived from an EMBL/GenBank/DDBJ whole genome shotgun (WGS) entry which is preliminary data.</text>
</comment>
<feature type="transmembrane region" description="Helical" evidence="1">
    <location>
        <begin position="20"/>
        <end position="38"/>
    </location>
</feature>
<keyword evidence="1" id="KW-1133">Transmembrane helix</keyword>
<dbReference type="Proteomes" id="UP001457282">
    <property type="component" value="Unassembled WGS sequence"/>
</dbReference>